<protein>
    <submittedName>
        <fullName evidence="1">Uncharacterized protein</fullName>
    </submittedName>
</protein>
<dbReference type="InterPro" id="IPR001387">
    <property type="entry name" value="Cro/C1-type_HTH"/>
</dbReference>
<dbReference type="EMBL" id="CP017634">
    <property type="protein sequence ID" value="ATW24129.1"/>
    <property type="molecule type" value="Genomic_DNA"/>
</dbReference>
<dbReference type="AlphaFoldDB" id="A0A3G1KNU0"/>
<evidence type="ECO:0000313" key="2">
    <source>
        <dbReference type="Proteomes" id="UP000323521"/>
    </source>
</evidence>
<dbReference type="OrthoDB" id="1778600at2"/>
<dbReference type="GO" id="GO:0003677">
    <property type="term" value="F:DNA binding"/>
    <property type="evidence" value="ECO:0007669"/>
    <property type="project" value="InterPro"/>
</dbReference>
<sequence length="182" mass="20522">MFALAEVIRDEVARCDMTFRQLASKVSVAPSTLSQYVTGERPIPRETEASIIEKLNSPRMSEERCSLCRGNLFPTRYLDNIDDHPVVALNKVIGEASEFIKTANIARDALINKKQGVCLDKSVEDVVRSMEDEAADLITGAKTVLIKMQEWFGRPVIETMNRHIEKLEKSGYCSKRMVNEGR</sequence>
<evidence type="ECO:0000313" key="1">
    <source>
        <dbReference type="EMBL" id="ATW24129.1"/>
    </source>
</evidence>
<keyword evidence="2" id="KW-1185">Reference proteome</keyword>
<dbReference type="Gene3D" id="1.10.260.40">
    <property type="entry name" value="lambda repressor-like DNA-binding domains"/>
    <property type="match status" value="1"/>
</dbReference>
<gene>
    <name evidence="1" type="ORF">DCMF_04445</name>
</gene>
<dbReference type="KEGG" id="fwa:DCMF_04445"/>
<dbReference type="RefSeq" id="WP_148133310.1">
    <property type="nucleotide sequence ID" value="NZ_CP017634.1"/>
</dbReference>
<dbReference type="Proteomes" id="UP000323521">
    <property type="component" value="Chromosome"/>
</dbReference>
<dbReference type="InterPro" id="IPR010982">
    <property type="entry name" value="Lambda_DNA-bd_dom_sf"/>
</dbReference>
<dbReference type="SUPFAM" id="SSF47413">
    <property type="entry name" value="lambda repressor-like DNA-binding domains"/>
    <property type="match status" value="1"/>
</dbReference>
<accession>A0A3G1KNU0</accession>
<dbReference type="CDD" id="cd00093">
    <property type="entry name" value="HTH_XRE"/>
    <property type="match status" value="1"/>
</dbReference>
<name>A0A3G1KNU0_FORW1</name>
<reference evidence="1 2" key="1">
    <citation type="submission" date="2016-10" db="EMBL/GenBank/DDBJ databases">
        <title>Complete Genome Sequence of Peptococcaceae strain DCMF.</title>
        <authorList>
            <person name="Edwards R.J."/>
            <person name="Holland S.I."/>
            <person name="Deshpande N.P."/>
            <person name="Wong Y.K."/>
            <person name="Ertan H."/>
            <person name="Manefield M."/>
            <person name="Russell T.L."/>
            <person name="Lee M.J."/>
        </authorList>
    </citation>
    <scope>NUCLEOTIDE SEQUENCE [LARGE SCALE GENOMIC DNA]</scope>
    <source>
        <strain evidence="1 2">DCMF</strain>
    </source>
</reference>
<organism evidence="1 2">
    <name type="scientific">Formimonas warabiya</name>
    <dbReference type="NCBI Taxonomy" id="1761012"/>
    <lineage>
        <taxon>Bacteria</taxon>
        <taxon>Bacillati</taxon>
        <taxon>Bacillota</taxon>
        <taxon>Clostridia</taxon>
        <taxon>Eubacteriales</taxon>
        <taxon>Peptococcaceae</taxon>
        <taxon>Candidatus Formimonas</taxon>
    </lineage>
</organism>
<proteinExistence type="predicted"/>